<gene>
    <name evidence="1" type="ORF">DLJ53_19700</name>
</gene>
<evidence type="ECO:0008006" key="3">
    <source>
        <dbReference type="Google" id="ProtNLM"/>
    </source>
</evidence>
<dbReference type="RefSeq" id="WP_111348394.1">
    <property type="nucleotide sequence ID" value="NZ_JAIWKD010000007.1"/>
</dbReference>
<proteinExistence type="predicted"/>
<name>A0A8B2NRJ2_9HYPH</name>
<comment type="caution">
    <text evidence="1">The sequence shown here is derived from an EMBL/GenBank/DDBJ whole genome shotgun (WGS) entry which is preliminary data.</text>
</comment>
<sequence length="73" mass="8279">MAITATQDFANDRPVAQKGFFARLGEKVMESRKRQADRAVAAYLLSLDDATLTKLGYERDEIVKRDPRGYPFV</sequence>
<dbReference type="Proteomes" id="UP000249590">
    <property type="component" value="Unassembled WGS sequence"/>
</dbReference>
<dbReference type="OrthoDB" id="7874013at2"/>
<protein>
    <recommendedName>
        <fullName evidence="3">DUF1127 domain-containing protein</fullName>
    </recommendedName>
</protein>
<evidence type="ECO:0000313" key="2">
    <source>
        <dbReference type="Proteomes" id="UP000249590"/>
    </source>
</evidence>
<evidence type="ECO:0000313" key="1">
    <source>
        <dbReference type="EMBL" id="RAH99962.1"/>
    </source>
</evidence>
<keyword evidence="2" id="KW-1185">Reference proteome</keyword>
<dbReference type="AlphaFoldDB" id="A0A8B2NRJ2"/>
<reference evidence="1 2" key="1">
    <citation type="submission" date="2018-05" db="EMBL/GenBank/DDBJ databases">
        <title>Acuticoccus sediminis sp. nov., isolated from deep-sea sediment of Indian Ocean.</title>
        <authorList>
            <person name="Liu X."/>
            <person name="Lai Q."/>
            <person name="Du Y."/>
            <person name="Sun F."/>
            <person name="Zhang X."/>
            <person name="Wang S."/>
            <person name="Shao Z."/>
        </authorList>
    </citation>
    <scope>NUCLEOTIDE SEQUENCE [LARGE SCALE GENOMIC DNA]</scope>
    <source>
        <strain evidence="1 2">PTG4-2</strain>
    </source>
</reference>
<accession>A0A8B2NRJ2</accession>
<organism evidence="1 2">
    <name type="scientific">Acuticoccus sediminis</name>
    <dbReference type="NCBI Taxonomy" id="2184697"/>
    <lineage>
        <taxon>Bacteria</taxon>
        <taxon>Pseudomonadati</taxon>
        <taxon>Pseudomonadota</taxon>
        <taxon>Alphaproteobacteria</taxon>
        <taxon>Hyphomicrobiales</taxon>
        <taxon>Amorphaceae</taxon>
        <taxon>Acuticoccus</taxon>
    </lineage>
</organism>
<dbReference type="EMBL" id="QHHQ01000004">
    <property type="protein sequence ID" value="RAH99962.1"/>
    <property type="molecule type" value="Genomic_DNA"/>
</dbReference>